<dbReference type="InterPro" id="IPR005119">
    <property type="entry name" value="LysR_subst-bd"/>
</dbReference>
<sequence>MEMLHLRYFVAVAEELNFTAAARRLHMATSPLSQRIRDLEHELGQRLFDRDTHHVRLTAAGETLLPIARDVLDQVNSIPWRLREATGPRHGTMLLGMPAGIHPDLRARVNTLAERISDRVDLKRWPGVTSALIDAVRDGKLALTLARLPVGDPALDQLPVMSERLGAVVSATRFAGREAVTLAELSDFTYVSAPPEVLPPYFDVLERELADRGVRKRMKLTGTDYSGVSEVISSSAAFGFSMLDEDSPMRGYRVADVTVLPVTDFPAHMETGLVWRRDRADGGDLDDIVAIAREVFGEPILR</sequence>
<dbReference type="PRINTS" id="PR00039">
    <property type="entry name" value="HTHLYSR"/>
</dbReference>
<organism evidence="6 7">
    <name type="scientific">Kibdelosporangium phytohabitans</name>
    <dbReference type="NCBI Taxonomy" id="860235"/>
    <lineage>
        <taxon>Bacteria</taxon>
        <taxon>Bacillati</taxon>
        <taxon>Actinomycetota</taxon>
        <taxon>Actinomycetes</taxon>
        <taxon>Pseudonocardiales</taxon>
        <taxon>Pseudonocardiaceae</taxon>
        <taxon>Kibdelosporangium</taxon>
    </lineage>
</organism>
<evidence type="ECO:0000256" key="1">
    <source>
        <dbReference type="ARBA" id="ARBA00009437"/>
    </source>
</evidence>
<dbReference type="FunFam" id="1.10.10.10:FF:000001">
    <property type="entry name" value="LysR family transcriptional regulator"/>
    <property type="match status" value="1"/>
</dbReference>
<evidence type="ECO:0000256" key="2">
    <source>
        <dbReference type="ARBA" id="ARBA00023015"/>
    </source>
</evidence>
<proteinExistence type="inferred from homology"/>
<dbReference type="GO" id="GO:0003677">
    <property type="term" value="F:DNA binding"/>
    <property type="evidence" value="ECO:0007669"/>
    <property type="project" value="UniProtKB-KW"/>
</dbReference>
<dbReference type="InterPro" id="IPR036390">
    <property type="entry name" value="WH_DNA-bd_sf"/>
</dbReference>
<keyword evidence="7" id="KW-1185">Reference proteome</keyword>
<dbReference type="Proteomes" id="UP000063699">
    <property type="component" value="Chromosome"/>
</dbReference>
<gene>
    <name evidence="6" type="ORF">AOZ06_28475</name>
</gene>
<accession>A0A0N9HXY5</accession>
<protein>
    <submittedName>
        <fullName evidence="6">LysR family transcriptional regulator</fullName>
    </submittedName>
</protein>
<dbReference type="OrthoDB" id="3176554at2"/>
<dbReference type="Gene3D" id="3.40.190.10">
    <property type="entry name" value="Periplasmic binding protein-like II"/>
    <property type="match status" value="2"/>
</dbReference>
<dbReference type="Pfam" id="PF00126">
    <property type="entry name" value="HTH_1"/>
    <property type="match status" value="1"/>
</dbReference>
<dbReference type="PROSITE" id="PS50931">
    <property type="entry name" value="HTH_LYSR"/>
    <property type="match status" value="1"/>
</dbReference>
<evidence type="ECO:0000256" key="4">
    <source>
        <dbReference type="ARBA" id="ARBA00023163"/>
    </source>
</evidence>
<keyword evidence="2" id="KW-0805">Transcription regulation</keyword>
<evidence type="ECO:0000313" key="7">
    <source>
        <dbReference type="Proteomes" id="UP000063699"/>
    </source>
</evidence>
<dbReference type="SUPFAM" id="SSF53850">
    <property type="entry name" value="Periplasmic binding protein-like II"/>
    <property type="match status" value="1"/>
</dbReference>
<dbReference type="STRING" id="860235.AOZ06_28475"/>
<dbReference type="RefSeq" id="WP_054292210.1">
    <property type="nucleotide sequence ID" value="NZ_CP012752.1"/>
</dbReference>
<dbReference type="KEGG" id="kphy:AOZ06_28475"/>
<dbReference type="GO" id="GO:0003700">
    <property type="term" value="F:DNA-binding transcription factor activity"/>
    <property type="evidence" value="ECO:0007669"/>
    <property type="project" value="InterPro"/>
</dbReference>
<comment type="similarity">
    <text evidence="1">Belongs to the LysR transcriptional regulatory family.</text>
</comment>
<evidence type="ECO:0000259" key="5">
    <source>
        <dbReference type="PROSITE" id="PS50931"/>
    </source>
</evidence>
<dbReference type="AlphaFoldDB" id="A0A0N9HXY5"/>
<reference evidence="6 7" key="1">
    <citation type="submission" date="2015-07" db="EMBL/GenBank/DDBJ databases">
        <title>Genome sequencing of Kibdelosporangium phytohabitans.</title>
        <authorList>
            <person name="Qin S."/>
            <person name="Xing K."/>
        </authorList>
    </citation>
    <scope>NUCLEOTIDE SEQUENCE [LARGE SCALE GENOMIC DNA]</scope>
    <source>
        <strain evidence="6 7">KLBMP1111</strain>
    </source>
</reference>
<dbReference type="Gene3D" id="1.10.10.10">
    <property type="entry name" value="Winged helix-like DNA-binding domain superfamily/Winged helix DNA-binding domain"/>
    <property type="match status" value="1"/>
</dbReference>
<dbReference type="InterPro" id="IPR000847">
    <property type="entry name" value="LysR_HTH_N"/>
</dbReference>
<dbReference type="PANTHER" id="PTHR30346">
    <property type="entry name" value="TRANSCRIPTIONAL DUAL REGULATOR HCAR-RELATED"/>
    <property type="match status" value="1"/>
</dbReference>
<evidence type="ECO:0000313" key="6">
    <source>
        <dbReference type="EMBL" id="ALG10307.1"/>
    </source>
</evidence>
<feature type="domain" description="HTH lysR-type" evidence="5">
    <location>
        <begin position="1"/>
        <end position="58"/>
    </location>
</feature>
<dbReference type="InterPro" id="IPR036388">
    <property type="entry name" value="WH-like_DNA-bd_sf"/>
</dbReference>
<dbReference type="GO" id="GO:0032993">
    <property type="term" value="C:protein-DNA complex"/>
    <property type="evidence" value="ECO:0007669"/>
    <property type="project" value="TreeGrafter"/>
</dbReference>
<keyword evidence="4" id="KW-0804">Transcription</keyword>
<name>A0A0N9HXY5_9PSEU</name>
<evidence type="ECO:0000256" key="3">
    <source>
        <dbReference type="ARBA" id="ARBA00023125"/>
    </source>
</evidence>
<dbReference type="SUPFAM" id="SSF46785">
    <property type="entry name" value="Winged helix' DNA-binding domain"/>
    <property type="match status" value="1"/>
</dbReference>
<keyword evidence="3" id="KW-0238">DNA-binding</keyword>
<dbReference type="PANTHER" id="PTHR30346:SF0">
    <property type="entry name" value="HCA OPERON TRANSCRIPTIONAL ACTIVATOR HCAR"/>
    <property type="match status" value="1"/>
</dbReference>
<dbReference type="Pfam" id="PF03466">
    <property type="entry name" value="LysR_substrate"/>
    <property type="match status" value="1"/>
</dbReference>
<dbReference type="EMBL" id="CP012752">
    <property type="protein sequence ID" value="ALG10307.1"/>
    <property type="molecule type" value="Genomic_DNA"/>
</dbReference>